<dbReference type="Pfam" id="PF13087">
    <property type="entry name" value="AAA_12"/>
    <property type="match status" value="1"/>
</dbReference>
<evidence type="ECO:0000256" key="2">
    <source>
        <dbReference type="ARBA" id="ARBA00022490"/>
    </source>
</evidence>
<dbReference type="InterPro" id="IPR046439">
    <property type="entry name" value="ZF_RZ_dom"/>
</dbReference>
<keyword evidence="7 9" id="KW-0862">Zinc</keyword>
<keyword evidence="3 9" id="KW-0479">Metal-binding</keyword>
<dbReference type="InterPro" id="IPR045055">
    <property type="entry name" value="DNA2/NAM7-like"/>
</dbReference>
<dbReference type="GO" id="GO:0031380">
    <property type="term" value="C:nuclear RNA-directed RNA polymerase complex"/>
    <property type="evidence" value="ECO:0007669"/>
    <property type="project" value="TreeGrafter"/>
</dbReference>
<dbReference type="GO" id="GO:0031048">
    <property type="term" value="P:regulatory ncRNA-mediated heterochromatin formation"/>
    <property type="evidence" value="ECO:0007669"/>
    <property type="project" value="TreeGrafter"/>
</dbReference>
<evidence type="ECO:0000259" key="11">
    <source>
        <dbReference type="PROSITE" id="PS51981"/>
    </source>
</evidence>
<evidence type="ECO:0000256" key="3">
    <source>
        <dbReference type="ARBA" id="ARBA00022723"/>
    </source>
</evidence>
<keyword evidence="6 12" id="KW-0067">ATP-binding</keyword>
<dbReference type="GO" id="GO:0008270">
    <property type="term" value="F:zinc ion binding"/>
    <property type="evidence" value="ECO:0007669"/>
    <property type="project" value="UniProtKB-KW"/>
</dbReference>
<reference evidence="12 13" key="2">
    <citation type="journal article" date="2021" name="Curr. Genet.">
        <title>Genetic response to nitrogen starvation in the aggressive Eucalyptus foliar pathogen Teratosphaeria destructans.</title>
        <authorList>
            <person name="Havenga M."/>
            <person name="Wingfield B.D."/>
            <person name="Wingfield M.J."/>
            <person name="Dreyer L.L."/>
            <person name="Roets F."/>
            <person name="Aylward J."/>
        </authorList>
    </citation>
    <scope>NUCLEOTIDE SEQUENCE [LARGE SCALE GENOMIC DNA]</scope>
    <source>
        <strain evidence="12">CMW44962</strain>
    </source>
</reference>
<keyword evidence="6 12" id="KW-0378">Hydrolase</keyword>
<evidence type="ECO:0000256" key="1">
    <source>
        <dbReference type="ARBA" id="ARBA00004496"/>
    </source>
</evidence>
<dbReference type="Proteomes" id="UP001138500">
    <property type="component" value="Unassembled WGS sequence"/>
</dbReference>
<dbReference type="SUPFAM" id="SSF52540">
    <property type="entry name" value="P-loop containing nucleoside triphosphate hydrolases"/>
    <property type="match status" value="1"/>
</dbReference>
<dbReference type="PANTHER" id="PTHR10887">
    <property type="entry name" value="DNA2/NAM7 HELICASE FAMILY"/>
    <property type="match status" value="1"/>
</dbReference>
<dbReference type="SUPFAM" id="SSF90229">
    <property type="entry name" value="CCCH zinc finger"/>
    <property type="match status" value="1"/>
</dbReference>
<evidence type="ECO:0000313" key="13">
    <source>
        <dbReference type="Proteomes" id="UP001138500"/>
    </source>
</evidence>
<dbReference type="SMART" id="SM00356">
    <property type="entry name" value="ZnF_C3H1"/>
    <property type="match status" value="2"/>
</dbReference>
<dbReference type="Gene3D" id="3.40.50.300">
    <property type="entry name" value="P-loop containing nucleotide triphosphate hydrolases"/>
    <property type="match status" value="2"/>
</dbReference>
<protein>
    <submittedName>
        <fullName evidence="12">NF-X1 finger and helicase domain protein</fullName>
    </submittedName>
</protein>
<comment type="caution">
    <text evidence="12">The sequence shown here is derived from an EMBL/GenBank/DDBJ whole genome shotgun (WGS) entry which is preliminary data.</text>
</comment>
<keyword evidence="4" id="KW-0677">Repeat</keyword>
<feature type="zinc finger region" description="C3H1-type" evidence="9">
    <location>
        <begin position="34"/>
        <end position="61"/>
    </location>
</feature>
<dbReference type="InterPro" id="IPR041677">
    <property type="entry name" value="DNA2/NAM7_AAA_11"/>
</dbReference>
<dbReference type="InterPro" id="IPR036855">
    <property type="entry name" value="Znf_CCCH_sf"/>
</dbReference>
<comment type="subcellular location">
    <subcellularLocation>
        <location evidence="1">Cytoplasm</location>
    </subcellularLocation>
</comment>
<dbReference type="InterPro" id="IPR047187">
    <property type="entry name" value="SF1_C_Upf1"/>
</dbReference>
<dbReference type="InterPro" id="IPR027417">
    <property type="entry name" value="P-loop_NTPase"/>
</dbReference>
<dbReference type="FunFam" id="3.40.50.300:FF:001660">
    <property type="entry name" value="NF-X1 finger and helicase protein, putative"/>
    <property type="match status" value="1"/>
</dbReference>
<proteinExistence type="predicted"/>
<keyword evidence="6 12" id="KW-0547">Nucleotide-binding</keyword>
<feature type="domain" description="RZ-type" evidence="11">
    <location>
        <begin position="1907"/>
        <end position="1984"/>
    </location>
</feature>
<evidence type="ECO:0000313" key="12">
    <source>
        <dbReference type="EMBL" id="KAH9820430.1"/>
    </source>
</evidence>
<reference evidence="12 13" key="1">
    <citation type="journal article" date="2018" name="IMA Fungus">
        <title>IMA Genome-F 10: Nine draft genome sequences of Claviceps purpurea s.lat., including C. arundinis, C. humidiphila, and C. cf. spartinae, pseudomolecules for the pitch canker pathogen Fusarium circinatum, draft genome of Davidsoniella eucalypti, Grosmannia galeiformis, Quambalaria eucalypti, and Teratosphaeria destructans.</title>
        <authorList>
            <person name="Wingfield B.D."/>
            <person name="Liu M."/>
            <person name="Nguyen H.D."/>
            <person name="Lane F.A."/>
            <person name="Morgan S.W."/>
            <person name="De Vos L."/>
            <person name="Wilken P.M."/>
            <person name="Duong T.A."/>
            <person name="Aylward J."/>
            <person name="Coetzee M.P."/>
            <person name="Dadej K."/>
            <person name="De Beer Z.W."/>
            <person name="Findlay W."/>
            <person name="Havenga M."/>
            <person name="Kolarik M."/>
            <person name="Menzies J.G."/>
            <person name="Naidoo K."/>
            <person name="Pochopski O."/>
            <person name="Shoukouhi P."/>
            <person name="Santana Q.C."/>
            <person name="Seifert K.A."/>
            <person name="Soal N."/>
            <person name="Steenkamp E.T."/>
            <person name="Tatham C.T."/>
            <person name="van der Nest M.A."/>
            <person name="Wingfield M.J."/>
        </authorList>
    </citation>
    <scope>NUCLEOTIDE SEQUENCE [LARGE SCALE GENOMIC DNA]</scope>
    <source>
        <strain evidence="12">CMW44962</strain>
    </source>
</reference>
<dbReference type="PANTHER" id="PTHR10887:SF445">
    <property type="entry name" value="NFX1-TYPE ZINC FINGER-CONTAINING PROTEIN 1"/>
    <property type="match status" value="1"/>
</dbReference>
<dbReference type="GO" id="GO:0004386">
    <property type="term" value="F:helicase activity"/>
    <property type="evidence" value="ECO:0007669"/>
    <property type="project" value="UniProtKB-KW"/>
</dbReference>
<dbReference type="InterPro" id="IPR041679">
    <property type="entry name" value="DNA2/NAM7-like_C"/>
</dbReference>
<evidence type="ECO:0000259" key="10">
    <source>
        <dbReference type="PROSITE" id="PS50103"/>
    </source>
</evidence>
<accession>A0A9W7SKU5</accession>
<keyword evidence="6 12" id="KW-0347">Helicase</keyword>
<dbReference type="CDD" id="cd06008">
    <property type="entry name" value="NF-X1-zinc-finger"/>
    <property type="match status" value="2"/>
</dbReference>
<dbReference type="InterPro" id="IPR000571">
    <property type="entry name" value="Znf_CCCH"/>
</dbReference>
<feature type="domain" description="C3H1-type" evidence="10">
    <location>
        <begin position="5"/>
        <end position="32"/>
    </location>
</feature>
<dbReference type="PROSITE" id="PS50103">
    <property type="entry name" value="ZF_C3H1"/>
    <property type="match status" value="2"/>
</dbReference>
<dbReference type="Pfam" id="PF20173">
    <property type="entry name" value="ZnF_RZ-type"/>
    <property type="match status" value="1"/>
</dbReference>
<organism evidence="12 13">
    <name type="scientific">Teratosphaeria destructans</name>
    <dbReference type="NCBI Taxonomy" id="418781"/>
    <lineage>
        <taxon>Eukaryota</taxon>
        <taxon>Fungi</taxon>
        <taxon>Dikarya</taxon>
        <taxon>Ascomycota</taxon>
        <taxon>Pezizomycotina</taxon>
        <taxon>Dothideomycetes</taxon>
        <taxon>Dothideomycetidae</taxon>
        <taxon>Mycosphaerellales</taxon>
        <taxon>Teratosphaeriaceae</taxon>
        <taxon>Teratosphaeria</taxon>
    </lineage>
</organism>
<evidence type="ECO:0000256" key="4">
    <source>
        <dbReference type="ARBA" id="ARBA00022737"/>
    </source>
</evidence>
<gene>
    <name evidence="12" type="ORF">Tdes44962_MAKER05124</name>
</gene>
<dbReference type="Pfam" id="PF13086">
    <property type="entry name" value="AAA_11"/>
    <property type="match status" value="1"/>
</dbReference>
<keyword evidence="2" id="KW-0963">Cytoplasm</keyword>
<dbReference type="InterPro" id="IPR000967">
    <property type="entry name" value="Znf_NFX1"/>
</dbReference>
<dbReference type="CDD" id="cd17936">
    <property type="entry name" value="EEXXEc_NFX1"/>
    <property type="match status" value="1"/>
</dbReference>
<evidence type="ECO:0000256" key="9">
    <source>
        <dbReference type="PROSITE-ProRule" id="PRU00723"/>
    </source>
</evidence>
<dbReference type="EMBL" id="RIBY02002300">
    <property type="protein sequence ID" value="KAH9820430.1"/>
    <property type="molecule type" value="Genomic_DNA"/>
</dbReference>
<evidence type="ECO:0000256" key="5">
    <source>
        <dbReference type="ARBA" id="ARBA00022771"/>
    </source>
</evidence>
<feature type="zinc finger region" description="C3H1-type" evidence="9">
    <location>
        <begin position="5"/>
        <end position="32"/>
    </location>
</feature>
<dbReference type="PROSITE" id="PS51981">
    <property type="entry name" value="ZF_RZ"/>
    <property type="match status" value="1"/>
</dbReference>
<keyword evidence="5 9" id="KW-0863">Zinc-finger</keyword>
<feature type="domain" description="C3H1-type" evidence="10">
    <location>
        <begin position="34"/>
        <end position="61"/>
    </location>
</feature>
<name>A0A9W7SKU5_9PEZI</name>
<dbReference type="SMART" id="SM00438">
    <property type="entry name" value="ZnF_NFX"/>
    <property type="match status" value="4"/>
</dbReference>
<keyword evidence="8" id="KW-0391">Immunity</keyword>
<dbReference type="OrthoDB" id="2423195at2759"/>
<dbReference type="CDD" id="cd18808">
    <property type="entry name" value="SF1_C_Upf1"/>
    <property type="match status" value="1"/>
</dbReference>
<sequence length="1984" mass="220434">MPPKNAVKQPCRYFQLGKCQKGDKCTYAHEHDPDFKRRACQYFAFGKCHRGKDCGFSHEKEAINLLKATSGGGAGEGSSGGPSSEKLFRDWRSYIPSSGESRPLGQAMTPFCKGAAELVSGEIGQMQEVITMLASQGGLQRILELTAKDLAQLTEHQLRRIFDNQILPLFKAITHKNVISSIILVPRLMTIYNILYGGDGEQAARMFGAVSSVLQAMTLTDPNDENAVDVESIDVIETCLTAFAKLVEVNTEAQIHDGLKLVAESLAQLFEEHASPAVKFALNAAHRHLKRIEQRLGLGQALPDAATNPGGTPSVRAVFHLSRELPGELSADGPRHDNDKVDIREISILPTLEEIQSSRNEYLPLADPREWHIGGLEGLLDRHFRLLREDTVGQLRDAAKVELERLQDPNAYDRRDQRGRQGARTFVYENVLVHDVTFSSYTGMEFVLSFDQPKSLCNRDMHARSDWWQNSKRLGHEALICLLSSAGSATFLLALTEHSKSNKESTDNSQPLHKRYDLWSNPERAHVIAKPVNGIDIQLLLNQLQYSGFEQLSLVEFPGVLLPAFKPTLEAMQHMSETLDVPFAHILAPLSTPLNPDREIDVLPPEYATRPGFHFDLSSITDGGSRMDLTPGQLQNTLSIDLAAESSLDPGQARAVLSSLSRSLALIQGPPGTGKSYTVVQLIKILLQNKKAGTLGPIVTVCFTNHALDASLERLLDEGVEQIVRVGGSSKSSKLADVNLRTVAQRLDLTKTEKSERWQLNKKATEEAREINNIITSMSQLGTQESVKDLLRRQFPDHYTQLFSAVDEEGFVLVDYGRDNIIERWLRAAPWGRNMPRTIDELQDENVNVMTGHERRVLYDYWCQETSQDLKRRLNTALQSYNGIKANLDNIRTELDLRVLRQANIIGITTSGLARNLGLLRRIDAKVLVCEEAGEVLESHLLTALLPSVQHAILIGDHLQLRPRVQNYDLSTESKNGQQYSLDVSLFERLVQPSDDVASPLPYCSLEVQRRMHPSISQLVRDTLYPRLQDAPSVAQYPEVVGMKRRLFWCHHEHPEKQSDDAGTSHSNLFEVDMVAALVKHLVGQGVYKPDEIAVLTPYLGQLRMIRKRLAGSYQILLNDRDIDDLNKEGIIEEDDTSTGLAQRRTSVARGTLIQAMRLATVDNFQGEEAKVVVVSLVRSNKHNKPGFLKTANRINVLLSRAQHGMYVIGNANTTESVKMWADVLQIFKDDCNFGTSLELCCPRHKDTPILVTVPEDFVRLAPEAGCDLPCDKQLACGHACVSKCHSEMLHDAVFCMKQCQRSKPGCKHTCPLPCGKPCHEQCMVVVENVKVQLPCGHEETSLFCHQSQDPAKVLCKVPVERTVPGCGHKVTEQCHVSVNSDLYRCMASCDGILPCGHACSRPCSQCNTREAETVTRTDHGKCKQKCQRDYTSCKHSCQATCHGDEPCPLCNAKCEIRCAHSACDKNCCEPCAPCAEPICSSHCPHSQCRMPCAAPCDWLPCSQRCPNMLSCGCQCPGVCGEQCPDVFFCQNHANEETKAMQADFIMFEPYVDINLDEDPCIFTSCGHVVTVSSLDGYMEMSRLYEFDAKGRVVALRTTSKPFEFQDSSVAGDDGDLKTKLKTCPHCRGPLRDISRYGRVVRRALLDDSVQKFTALSTRTHAALETRLAEVQGRLLTSLSVLRKPKQDIVLDGAAQDQLKAVRRLRTANRYNQLLDVRSKIARFAESVKVDQQPFQRVRDLVETARRTEPYSDIAEFQVSSGEVSLREHLKAVALLLRADIVLLSDVIQVHEQTAPAPAKGVLAARFHTYRDRCEELSKEAHATKDLREEVEGHLFYARFAAMEIGAHSTYTPALQTYIDHLKEAASARLGVADKICNQFEADDAINPTKGLSEEIAEVKRMLSEGLSSSEMRMVVQAMTAEFGSATGHWYRCENGHAFSVGECGRPMEEARCYACGAGVGGQSHVPTAGVQEGLGQRFANLNI</sequence>
<evidence type="ECO:0000256" key="6">
    <source>
        <dbReference type="ARBA" id="ARBA00022806"/>
    </source>
</evidence>
<dbReference type="GO" id="GO:0005737">
    <property type="term" value="C:cytoplasm"/>
    <property type="evidence" value="ECO:0007669"/>
    <property type="project" value="UniProtKB-SubCell"/>
</dbReference>
<dbReference type="GO" id="GO:0002376">
    <property type="term" value="P:immune system process"/>
    <property type="evidence" value="ECO:0007669"/>
    <property type="project" value="UniProtKB-KW"/>
</dbReference>
<keyword evidence="13" id="KW-1185">Reference proteome</keyword>
<evidence type="ECO:0000256" key="8">
    <source>
        <dbReference type="ARBA" id="ARBA00022859"/>
    </source>
</evidence>
<evidence type="ECO:0000256" key="7">
    <source>
        <dbReference type="ARBA" id="ARBA00022833"/>
    </source>
</evidence>